<proteinExistence type="predicted"/>
<evidence type="ECO:0000313" key="1">
    <source>
        <dbReference type="EMBL" id="GFS31403.1"/>
    </source>
</evidence>
<reference evidence="2" key="1">
    <citation type="submission" date="2019-07" db="EMBL/GenBank/DDBJ databases">
        <title>De Novo Assembly of kiwifruit Actinidia rufa.</title>
        <authorList>
            <person name="Sugita-Konishi S."/>
            <person name="Sato K."/>
            <person name="Mori E."/>
            <person name="Abe Y."/>
            <person name="Kisaki G."/>
            <person name="Hamano K."/>
            <person name="Suezawa K."/>
            <person name="Otani M."/>
            <person name="Fukuda T."/>
            <person name="Manabe T."/>
            <person name="Gomi K."/>
            <person name="Tabuchi M."/>
            <person name="Akimitsu K."/>
            <person name="Kataoka I."/>
        </authorList>
    </citation>
    <scope>NUCLEOTIDE SEQUENCE [LARGE SCALE GENOMIC DNA]</scope>
    <source>
        <strain evidence="2">cv. Fuchu</strain>
    </source>
</reference>
<comment type="caution">
    <text evidence="1">The sequence shown here is derived from an EMBL/GenBank/DDBJ whole genome shotgun (WGS) entry which is preliminary data.</text>
</comment>
<organism evidence="1 2">
    <name type="scientific">Actinidia rufa</name>
    <dbReference type="NCBI Taxonomy" id="165716"/>
    <lineage>
        <taxon>Eukaryota</taxon>
        <taxon>Viridiplantae</taxon>
        <taxon>Streptophyta</taxon>
        <taxon>Embryophyta</taxon>
        <taxon>Tracheophyta</taxon>
        <taxon>Spermatophyta</taxon>
        <taxon>Magnoliopsida</taxon>
        <taxon>eudicotyledons</taxon>
        <taxon>Gunneridae</taxon>
        <taxon>Pentapetalae</taxon>
        <taxon>asterids</taxon>
        <taxon>Ericales</taxon>
        <taxon>Actinidiaceae</taxon>
        <taxon>Actinidia</taxon>
    </lineage>
</organism>
<evidence type="ECO:0000313" key="2">
    <source>
        <dbReference type="Proteomes" id="UP000585474"/>
    </source>
</evidence>
<dbReference type="EMBL" id="BJWL01000144">
    <property type="protein sequence ID" value="GFS31403.1"/>
    <property type="molecule type" value="Genomic_DNA"/>
</dbReference>
<name>A0A7J0DB20_9ERIC</name>
<sequence length="97" mass="11028">MAQGFQCEIGAFALFAQSDSHLLRHWENFGSMTKSYFSDLVEVNLNSLPSNSSWHFAGYINHLSFFNNSSWLPLPNLANCLDINRKHSSNLTNNTLF</sequence>
<protein>
    <submittedName>
        <fullName evidence="1">Uncharacterized protein</fullName>
    </submittedName>
</protein>
<accession>A0A7J0DB20</accession>
<dbReference type="AlphaFoldDB" id="A0A7J0DB20"/>
<gene>
    <name evidence="1" type="ORF">Acr_00g0017100</name>
</gene>
<dbReference type="Proteomes" id="UP000585474">
    <property type="component" value="Unassembled WGS sequence"/>
</dbReference>
<keyword evidence="2" id="KW-1185">Reference proteome</keyword>